<evidence type="ECO:0000256" key="1">
    <source>
        <dbReference type="SAM" id="MobiDB-lite"/>
    </source>
</evidence>
<name>A0A9P6W0R0_RHOMI</name>
<keyword evidence="3" id="KW-1185">Reference proteome</keyword>
<dbReference type="EMBL" id="PUHQ01000054">
    <property type="protein sequence ID" value="KAG0659426.1"/>
    <property type="molecule type" value="Genomic_DNA"/>
</dbReference>
<sequence>MHRSRLALRTCQRALSSSAPGRAAAASTSTSSSYQPPVKAGSLPAYDAALEYIQQDRENKLKQLEQLKQSGAAQDKLDKLEVEAWSNDPETRWRAKTGAGDMSKPVYRHLAERKWRKEGDLAILMQRVTQMHVTPDLLAEINPQADVRIQVAGETIEPGVFTAPARTREGFQVTAQVFHPEERLYTLLVVDPDVPDEMNQTFTTYAHWLVPNIPLSATSTTLSLDSLPAGLAYVPPHPQNGTPYHRYTTLLLEQSSQLELANEPERLGFSVREFVDQHGLKPAGVSFFRQKWDKDVSAIYSEVLDVPEPKYGRPPKIDTYANRPAKYEVV</sequence>
<dbReference type="OrthoDB" id="2153661at2759"/>
<dbReference type="CDD" id="cd00866">
    <property type="entry name" value="PEBP_euk"/>
    <property type="match status" value="1"/>
</dbReference>
<organism evidence="2 3">
    <name type="scientific">Rhodotorula mucilaginosa</name>
    <name type="common">Yeast</name>
    <name type="synonym">Rhodotorula rubra</name>
    <dbReference type="NCBI Taxonomy" id="5537"/>
    <lineage>
        <taxon>Eukaryota</taxon>
        <taxon>Fungi</taxon>
        <taxon>Dikarya</taxon>
        <taxon>Basidiomycota</taxon>
        <taxon>Pucciniomycotina</taxon>
        <taxon>Microbotryomycetes</taxon>
        <taxon>Sporidiobolales</taxon>
        <taxon>Sporidiobolaceae</taxon>
        <taxon>Rhodotorula</taxon>
    </lineage>
</organism>
<reference evidence="2 3" key="1">
    <citation type="submission" date="2020-11" db="EMBL/GenBank/DDBJ databases">
        <title>Kefir isolates.</title>
        <authorList>
            <person name="Marcisauskas S."/>
            <person name="Kim Y."/>
            <person name="Blasche S."/>
        </authorList>
    </citation>
    <scope>NUCLEOTIDE SEQUENCE [LARGE SCALE GENOMIC DNA]</scope>
    <source>
        <strain evidence="2 3">KR</strain>
    </source>
</reference>
<dbReference type="Proteomes" id="UP000777482">
    <property type="component" value="Unassembled WGS sequence"/>
</dbReference>
<gene>
    <name evidence="2" type="ORF">C6P46_005205</name>
</gene>
<dbReference type="InterPro" id="IPR035810">
    <property type="entry name" value="PEBP_euk"/>
</dbReference>
<dbReference type="InterPro" id="IPR008914">
    <property type="entry name" value="PEBP"/>
</dbReference>
<dbReference type="SUPFAM" id="SSF49777">
    <property type="entry name" value="PEBP-like"/>
    <property type="match status" value="1"/>
</dbReference>
<comment type="caution">
    <text evidence="2">The sequence shown here is derived from an EMBL/GenBank/DDBJ whole genome shotgun (WGS) entry which is preliminary data.</text>
</comment>
<dbReference type="PANTHER" id="PTHR11362">
    <property type="entry name" value="PHOSPHATIDYLETHANOLAMINE-BINDING PROTEIN"/>
    <property type="match status" value="1"/>
</dbReference>
<dbReference type="Gene3D" id="1.20.58.1180">
    <property type="match status" value="1"/>
</dbReference>
<dbReference type="PANTHER" id="PTHR11362:SF82">
    <property type="entry name" value="PHOSPHATIDYLETHANOLAMINE-BINDING PROTEIN 4"/>
    <property type="match status" value="1"/>
</dbReference>
<dbReference type="InterPro" id="IPR036610">
    <property type="entry name" value="PEBP-like_sf"/>
</dbReference>
<dbReference type="AlphaFoldDB" id="A0A9P6W0R0"/>
<dbReference type="Gene3D" id="3.90.280.10">
    <property type="entry name" value="PEBP-like"/>
    <property type="match status" value="1"/>
</dbReference>
<dbReference type="Pfam" id="PF01161">
    <property type="entry name" value="PBP"/>
    <property type="match status" value="1"/>
</dbReference>
<feature type="region of interest" description="Disordered" evidence="1">
    <location>
        <begin position="1"/>
        <end position="40"/>
    </location>
</feature>
<proteinExistence type="predicted"/>
<evidence type="ECO:0008006" key="4">
    <source>
        <dbReference type="Google" id="ProtNLM"/>
    </source>
</evidence>
<accession>A0A9P6W0R0</accession>
<evidence type="ECO:0000313" key="3">
    <source>
        <dbReference type="Proteomes" id="UP000777482"/>
    </source>
</evidence>
<evidence type="ECO:0000313" key="2">
    <source>
        <dbReference type="EMBL" id="KAG0659426.1"/>
    </source>
</evidence>
<protein>
    <recommendedName>
        <fullName evidence="4">PEBP-like protein</fullName>
    </recommendedName>
</protein>
<feature type="compositionally biased region" description="Low complexity" evidence="1">
    <location>
        <begin position="14"/>
        <end position="33"/>
    </location>
</feature>